<evidence type="ECO:0000256" key="4">
    <source>
        <dbReference type="PROSITE-ProRule" id="PRU00134"/>
    </source>
</evidence>
<reference evidence="6 7" key="1">
    <citation type="journal article" date="2018" name="Evol. Lett.">
        <title>Horizontal gene cluster transfer increased hallucinogenic mushroom diversity.</title>
        <authorList>
            <person name="Reynolds H.T."/>
            <person name="Vijayakumar V."/>
            <person name="Gluck-Thaler E."/>
            <person name="Korotkin H.B."/>
            <person name="Matheny P.B."/>
            <person name="Slot J.C."/>
        </authorList>
    </citation>
    <scope>NUCLEOTIDE SEQUENCE [LARGE SCALE GENOMIC DNA]</scope>
    <source>
        <strain evidence="6 7">SRW20</strain>
    </source>
</reference>
<sequence>MISSQDFTEDIVIDPRVLRQLSPAEIVRRATQTSAWSPWVCHVANEVDKDPRYRRSGAVQMFLQHLTDSSRKANAMHWYFPAAGMFKAFKAIRAEKSEVKDANILDDLYSAYWKLLDVVTEDLELMDPSKEFMGSEQRRSMLIGIIIQCLEDSNRARALFEPKTISFVIDCWMRSWSFDGEREMVLNALNGMILFVEEDHKDTFLDALLSTSYDLASVIGHFGRILEQEHLVGSQLVNEITPLVLIARNPAVAQSLVQCNFDGKLSLALQRQSKSDNSEATDDFIFYTGHILLEMVDIRSPHRDFMTLFTRVLRNRYFMEAGAAALQKADKAETSDDEMRIQVRGWYNLFHGIRHIFIGCGVPVDCAFCKPRLPTSRSSVMKIRPAFERVAFPTLATLSKNSEYQYLWKQLIKFFDITAESVRSRYQHGQKCSDVYCASRLFGSQSEKKRVCLGCLSVFYCGRGCQKSDWFKHRNECGKLAEHYHLEILPVD</sequence>
<comment type="caution">
    <text evidence="6">The sequence shown here is derived from an EMBL/GenBank/DDBJ whole genome shotgun (WGS) entry which is preliminary data.</text>
</comment>
<proteinExistence type="predicted"/>
<dbReference type="Gene3D" id="6.10.140.2220">
    <property type="match status" value="1"/>
</dbReference>
<dbReference type="InterPro" id="IPR002893">
    <property type="entry name" value="Znf_MYND"/>
</dbReference>
<dbReference type="AlphaFoldDB" id="A0A409X4X5"/>
<accession>A0A409X4X5</accession>
<evidence type="ECO:0000313" key="6">
    <source>
        <dbReference type="EMBL" id="PPQ85791.1"/>
    </source>
</evidence>
<organism evidence="6 7">
    <name type="scientific">Gymnopilus dilepis</name>
    <dbReference type="NCBI Taxonomy" id="231916"/>
    <lineage>
        <taxon>Eukaryota</taxon>
        <taxon>Fungi</taxon>
        <taxon>Dikarya</taxon>
        <taxon>Basidiomycota</taxon>
        <taxon>Agaricomycotina</taxon>
        <taxon>Agaricomycetes</taxon>
        <taxon>Agaricomycetidae</taxon>
        <taxon>Agaricales</taxon>
        <taxon>Agaricineae</taxon>
        <taxon>Hymenogastraceae</taxon>
        <taxon>Gymnopilus</taxon>
    </lineage>
</organism>
<dbReference type="GO" id="GO:0008270">
    <property type="term" value="F:zinc ion binding"/>
    <property type="evidence" value="ECO:0007669"/>
    <property type="project" value="UniProtKB-KW"/>
</dbReference>
<dbReference type="STRING" id="231916.A0A409X4X5"/>
<evidence type="ECO:0000256" key="1">
    <source>
        <dbReference type="ARBA" id="ARBA00022723"/>
    </source>
</evidence>
<dbReference type="Proteomes" id="UP000284706">
    <property type="component" value="Unassembled WGS sequence"/>
</dbReference>
<evidence type="ECO:0000256" key="3">
    <source>
        <dbReference type="ARBA" id="ARBA00022833"/>
    </source>
</evidence>
<keyword evidence="3" id="KW-0862">Zinc</keyword>
<feature type="domain" description="MYND-type" evidence="5">
    <location>
        <begin position="434"/>
        <end position="477"/>
    </location>
</feature>
<dbReference type="SUPFAM" id="SSF144232">
    <property type="entry name" value="HIT/MYND zinc finger-like"/>
    <property type="match status" value="1"/>
</dbReference>
<keyword evidence="2 4" id="KW-0863">Zinc-finger</keyword>
<dbReference type="PROSITE" id="PS50865">
    <property type="entry name" value="ZF_MYND_2"/>
    <property type="match status" value="1"/>
</dbReference>
<keyword evidence="7" id="KW-1185">Reference proteome</keyword>
<evidence type="ECO:0000256" key="2">
    <source>
        <dbReference type="ARBA" id="ARBA00022771"/>
    </source>
</evidence>
<dbReference type="InParanoid" id="A0A409X4X5"/>
<gene>
    <name evidence="6" type="ORF">CVT26_004674</name>
</gene>
<dbReference type="OrthoDB" id="5231159at2759"/>
<name>A0A409X4X5_9AGAR</name>
<evidence type="ECO:0000313" key="7">
    <source>
        <dbReference type="Proteomes" id="UP000284706"/>
    </source>
</evidence>
<dbReference type="EMBL" id="NHYE01004218">
    <property type="protein sequence ID" value="PPQ85791.1"/>
    <property type="molecule type" value="Genomic_DNA"/>
</dbReference>
<dbReference type="Pfam" id="PF01753">
    <property type="entry name" value="zf-MYND"/>
    <property type="match status" value="1"/>
</dbReference>
<keyword evidence="1" id="KW-0479">Metal-binding</keyword>
<protein>
    <recommendedName>
        <fullName evidence="5">MYND-type domain-containing protein</fullName>
    </recommendedName>
</protein>
<evidence type="ECO:0000259" key="5">
    <source>
        <dbReference type="PROSITE" id="PS50865"/>
    </source>
</evidence>